<gene>
    <name evidence="1" type="ORF">Tci_041241</name>
</gene>
<sequence length="429" mass="49171">MDNGFARFNTIITSLKPLDEGFFSKNYVRKFLRAPHHKWRVKVTAIELSKDLTSLSLDELIGNLKVYEAIIKKDSEMVKGKREQSSSLALKAKKESSDEESSTSDTEDKEYAMVVKELKKFFKRRGRFMMDYALWEVIENGATLLERQVVDGVITVMPIITTEEKAQRRLEVKARSTLKMCISNEHQLKFNSIKMPSSCWKLLKRDLASKVGELVRAIRNKENLDTISMDDLYNNLMVYKPEVKGMSSSNSNTQNMAFLSFINNSTNEAVNTTNGVSTAGTQVNAAFFTNDMEEIDLRWQMAMLTMRGRRFLKKTRRKAEERPNYALMAYTSSSSDSKKSELMVLAYKTGNFIPPKLDLSYTGLDEFTVKPIVENKSSEEETKDIRKNNDALFIEECVSNNEEENVPQPQIVKKVVRPSIVKKEFVKPR</sequence>
<dbReference type="EMBL" id="BKCJ010005903">
    <property type="protein sequence ID" value="GEU69263.1"/>
    <property type="molecule type" value="Genomic_DNA"/>
</dbReference>
<proteinExistence type="predicted"/>
<dbReference type="AlphaFoldDB" id="A0A699GLX7"/>
<name>A0A699GLX7_TANCI</name>
<evidence type="ECO:0000313" key="1">
    <source>
        <dbReference type="EMBL" id="GEU69263.1"/>
    </source>
</evidence>
<comment type="caution">
    <text evidence="1">The sequence shown here is derived from an EMBL/GenBank/DDBJ whole genome shotgun (WGS) entry which is preliminary data.</text>
</comment>
<protein>
    <submittedName>
        <fullName evidence="1">UBN2 domain-containing protein</fullName>
    </submittedName>
</protein>
<reference evidence="1" key="1">
    <citation type="journal article" date="2019" name="Sci. Rep.">
        <title>Draft genome of Tanacetum cinerariifolium, the natural source of mosquito coil.</title>
        <authorList>
            <person name="Yamashiro T."/>
            <person name="Shiraishi A."/>
            <person name="Satake H."/>
            <person name="Nakayama K."/>
        </authorList>
    </citation>
    <scope>NUCLEOTIDE SEQUENCE</scope>
</reference>
<organism evidence="1">
    <name type="scientific">Tanacetum cinerariifolium</name>
    <name type="common">Dalmatian daisy</name>
    <name type="synonym">Chrysanthemum cinerariifolium</name>
    <dbReference type="NCBI Taxonomy" id="118510"/>
    <lineage>
        <taxon>Eukaryota</taxon>
        <taxon>Viridiplantae</taxon>
        <taxon>Streptophyta</taxon>
        <taxon>Embryophyta</taxon>
        <taxon>Tracheophyta</taxon>
        <taxon>Spermatophyta</taxon>
        <taxon>Magnoliopsida</taxon>
        <taxon>eudicotyledons</taxon>
        <taxon>Gunneridae</taxon>
        <taxon>Pentapetalae</taxon>
        <taxon>asterids</taxon>
        <taxon>campanulids</taxon>
        <taxon>Asterales</taxon>
        <taxon>Asteraceae</taxon>
        <taxon>Asteroideae</taxon>
        <taxon>Anthemideae</taxon>
        <taxon>Anthemidinae</taxon>
        <taxon>Tanacetum</taxon>
    </lineage>
</organism>
<accession>A0A699GLX7</accession>